<dbReference type="EMBL" id="ATAY01000037">
    <property type="protein sequence ID" value="EPR11577.1"/>
    <property type="molecule type" value="Genomic_DNA"/>
</dbReference>
<keyword evidence="1" id="KW-0808">Transferase</keyword>
<dbReference type="OrthoDB" id="5292888at2"/>
<dbReference type="PATRIC" id="fig|1330534.3.peg.2315"/>
<gene>
    <name evidence="3" type="ORF">L323_11615</name>
</gene>
<organism evidence="3 4">
    <name type="scientific">Ruminiclostridium papyrosolvens C7</name>
    <dbReference type="NCBI Taxonomy" id="1330534"/>
    <lineage>
        <taxon>Bacteria</taxon>
        <taxon>Bacillati</taxon>
        <taxon>Bacillota</taxon>
        <taxon>Clostridia</taxon>
        <taxon>Eubacteriales</taxon>
        <taxon>Oscillospiraceae</taxon>
        <taxon>Ruminiclostridium</taxon>
    </lineage>
</organism>
<evidence type="ECO:0000313" key="4">
    <source>
        <dbReference type="Proteomes" id="UP000016860"/>
    </source>
</evidence>
<dbReference type="CDD" id="cd04301">
    <property type="entry name" value="NAT_SF"/>
    <property type="match status" value="1"/>
</dbReference>
<dbReference type="Proteomes" id="UP000016860">
    <property type="component" value="Unassembled WGS sequence"/>
</dbReference>
<dbReference type="InterPro" id="IPR000182">
    <property type="entry name" value="GNAT_dom"/>
</dbReference>
<dbReference type="STRING" id="1330534.L323_11615"/>
<protein>
    <recommendedName>
        <fullName evidence="2">N-acetyltransferase domain-containing protein</fullName>
    </recommendedName>
</protein>
<evidence type="ECO:0000313" key="3">
    <source>
        <dbReference type="EMBL" id="EPR11577.1"/>
    </source>
</evidence>
<dbReference type="PANTHER" id="PTHR13947">
    <property type="entry name" value="GNAT FAMILY N-ACETYLTRANSFERASE"/>
    <property type="match status" value="1"/>
</dbReference>
<dbReference type="SUPFAM" id="SSF55729">
    <property type="entry name" value="Acyl-CoA N-acyltransferases (Nat)"/>
    <property type="match status" value="1"/>
</dbReference>
<proteinExistence type="predicted"/>
<dbReference type="GO" id="GO:0008080">
    <property type="term" value="F:N-acetyltransferase activity"/>
    <property type="evidence" value="ECO:0007669"/>
    <property type="project" value="InterPro"/>
</dbReference>
<feature type="domain" description="N-acetyltransferase" evidence="2">
    <location>
        <begin position="3"/>
        <end position="150"/>
    </location>
</feature>
<dbReference type="PANTHER" id="PTHR13947:SF37">
    <property type="entry name" value="LD18367P"/>
    <property type="match status" value="1"/>
</dbReference>
<evidence type="ECO:0000259" key="2">
    <source>
        <dbReference type="PROSITE" id="PS51186"/>
    </source>
</evidence>
<dbReference type="Pfam" id="PF00583">
    <property type="entry name" value="Acetyltransf_1"/>
    <property type="match status" value="1"/>
</dbReference>
<dbReference type="InterPro" id="IPR016181">
    <property type="entry name" value="Acyl_CoA_acyltransferase"/>
</dbReference>
<evidence type="ECO:0000256" key="1">
    <source>
        <dbReference type="ARBA" id="ARBA00022679"/>
    </source>
</evidence>
<sequence>MELISTDGNDKRFVNLCYELDDFLNEIVGGEKQREKYNQYNNLKDIHDVILVIDNGQVVGCGSFKKYDEKVAEIKRVFVKKEYRKKGLAKSIMKTLEQKAMENGYSKLILETGNVLKDAIKLYSGIGYKVIENYGQYVDMPESICMGKLL</sequence>
<name>U4R0G9_9FIRM</name>
<accession>U4R0G9</accession>
<dbReference type="AlphaFoldDB" id="U4R0G9"/>
<dbReference type="RefSeq" id="WP_020815823.1">
    <property type="nucleotide sequence ID" value="NZ_ATAY01000037.1"/>
</dbReference>
<dbReference type="Gene3D" id="3.40.630.30">
    <property type="match status" value="1"/>
</dbReference>
<dbReference type="PROSITE" id="PS51186">
    <property type="entry name" value="GNAT"/>
    <property type="match status" value="1"/>
</dbReference>
<comment type="caution">
    <text evidence="3">The sequence shown here is derived from an EMBL/GenBank/DDBJ whole genome shotgun (WGS) entry which is preliminary data.</text>
</comment>
<reference evidence="3 4" key="1">
    <citation type="journal article" date="2013" name="Genome Announc.">
        <title>Draft Genome Sequence of the Cellulolytic Bacterium Clostridium papyrosolvens C7 (ATCC 700395).</title>
        <authorList>
            <person name="Zepeda V."/>
            <person name="Dassa B."/>
            <person name="Borovok I."/>
            <person name="Lamed R."/>
            <person name="Bayer E.A."/>
            <person name="Cate J.H."/>
        </authorList>
    </citation>
    <scope>NUCLEOTIDE SEQUENCE [LARGE SCALE GENOMIC DNA]</scope>
    <source>
        <strain evidence="3 4">C7</strain>
    </source>
</reference>
<dbReference type="InterPro" id="IPR050769">
    <property type="entry name" value="NAT_camello-type"/>
</dbReference>